<evidence type="ECO:0000313" key="3">
    <source>
        <dbReference type="EMBL" id="SOX55196.1"/>
    </source>
</evidence>
<feature type="region of interest" description="Disordered" evidence="1">
    <location>
        <begin position="1"/>
        <end position="39"/>
    </location>
</feature>
<dbReference type="Proteomes" id="UP000236318">
    <property type="component" value="Unassembled WGS sequence"/>
</dbReference>
<protein>
    <submittedName>
        <fullName evidence="3">DUF3060 domain-containing protein</fullName>
    </submittedName>
</protein>
<evidence type="ECO:0000256" key="1">
    <source>
        <dbReference type="SAM" id="MobiDB-lite"/>
    </source>
</evidence>
<keyword evidence="2" id="KW-1133">Transmembrane helix</keyword>
<accession>A0A2K4YEI7</accession>
<proteinExistence type="predicted"/>
<dbReference type="OrthoDB" id="4748750at2"/>
<keyword evidence="2" id="KW-0472">Membrane</keyword>
<keyword evidence="4" id="KW-1185">Reference proteome</keyword>
<evidence type="ECO:0000313" key="4">
    <source>
        <dbReference type="Proteomes" id="UP000236318"/>
    </source>
</evidence>
<organism evidence="3 4">
    <name type="scientific">Mycobacterium ahvazicum</name>
    <dbReference type="NCBI Taxonomy" id="1964395"/>
    <lineage>
        <taxon>Bacteria</taxon>
        <taxon>Bacillati</taxon>
        <taxon>Actinomycetota</taxon>
        <taxon>Actinomycetes</taxon>
        <taxon>Mycobacteriales</taxon>
        <taxon>Mycobacteriaceae</taxon>
        <taxon>Mycobacterium</taxon>
        <taxon>Mycobacterium simiae complex</taxon>
    </lineage>
</organism>
<gene>
    <name evidence="3" type="ORF">MAAFP003_3883</name>
</gene>
<reference evidence="3" key="1">
    <citation type="submission" date="2018-01" db="EMBL/GenBank/DDBJ databases">
        <authorList>
            <consortium name="Urmite Genomes"/>
        </authorList>
    </citation>
    <scope>NUCLEOTIDE SEQUENCE [LARGE SCALE GENOMIC DNA]</scope>
    <source>
        <strain evidence="3">AFP003</strain>
    </source>
</reference>
<feature type="compositionally biased region" description="Basic and acidic residues" evidence="1">
    <location>
        <begin position="7"/>
        <end position="21"/>
    </location>
</feature>
<comment type="caution">
    <text evidence="3">The sequence shown here is derived from an EMBL/GenBank/DDBJ whole genome shotgun (WGS) entry which is preliminary data.</text>
</comment>
<keyword evidence="2" id="KW-0812">Transmembrane</keyword>
<dbReference type="Pfam" id="PF11259">
    <property type="entry name" value="DUF3060"/>
    <property type="match status" value="1"/>
</dbReference>
<feature type="transmembrane region" description="Helical" evidence="2">
    <location>
        <begin position="61"/>
        <end position="81"/>
    </location>
</feature>
<evidence type="ECO:0000256" key="2">
    <source>
        <dbReference type="SAM" id="Phobius"/>
    </source>
</evidence>
<dbReference type="InterPro" id="IPR021417">
    <property type="entry name" value="DUF3060"/>
</dbReference>
<dbReference type="AlphaFoldDB" id="A0A2K4YEI7"/>
<dbReference type="EMBL" id="FXEG02000003">
    <property type="protein sequence ID" value="SOX55196.1"/>
    <property type="molecule type" value="Genomic_DNA"/>
</dbReference>
<name>A0A2K4YEI7_9MYCO</name>
<sequence>MAPEEDPEKRDPEEYIRDLERGAGQPSGGAPHSSGTSSSGRVVLRWVGDVARLANTPRGRVVLVGAFAAVFAIAALVSHYSGTTVHGNLTMINGGAKDTIDCNGGNLRLEGDNNTYTVTGHCRRLDVSGSANHVTVDSADIISAFGDDNAITYRSGSPTINKTGNNNIVSWRQDG</sequence>